<evidence type="ECO:0000313" key="1">
    <source>
        <dbReference type="EMBL" id="GLI34675.1"/>
    </source>
</evidence>
<dbReference type="RefSeq" id="WP_281794077.1">
    <property type="nucleotide sequence ID" value="NZ_BSDR01000001.1"/>
</dbReference>
<proteinExistence type="predicted"/>
<dbReference type="Gene3D" id="1.25.40.10">
    <property type="entry name" value="Tetratricopeptide repeat domain"/>
    <property type="match status" value="1"/>
</dbReference>
<dbReference type="SUPFAM" id="SSF48452">
    <property type="entry name" value="TPR-like"/>
    <property type="match status" value="1"/>
</dbReference>
<dbReference type="SMART" id="SM00028">
    <property type="entry name" value="TPR"/>
    <property type="match status" value="2"/>
</dbReference>
<reference evidence="1" key="1">
    <citation type="submission" date="2022-12" db="EMBL/GenBank/DDBJ databases">
        <title>Reference genome sequencing for broad-spectrum identification of bacterial and archaeal isolates by mass spectrometry.</title>
        <authorList>
            <person name="Sekiguchi Y."/>
            <person name="Tourlousse D.M."/>
        </authorList>
    </citation>
    <scope>NUCLEOTIDE SEQUENCE</scope>
    <source>
        <strain evidence="1">ASRB1</strain>
    </source>
</reference>
<evidence type="ECO:0000313" key="2">
    <source>
        <dbReference type="Proteomes" id="UP001144372"/>
    </source>
</evidence>
<protein>
    <recommendedName>
        <fullName evidence="3">Tetratricopeptide repeat protein</fullName>
    </recommendedName>
</protein>
<gene>
    <name evidence="1" type="ORF">DAMNIGENAA_21080</name>
</gene>
<dbReference type="Proteomes" id="UP001144372">
    <property type="component" value="Unassembled WGS sequence"/>
</dbReference>
<accession>A0A9W6D5Q5</accession>
<organism evidence="1 2">
    <name type="scientific">Desulforhabdus amnigena</name>
    <dbReference type="NCBI Taxonomy" id="40218"/>
    <lineage>
        <taxon>Bacteria</taxon>
        <taxon>Pseudomonadati</taxon>
        <taxon>Thermodesulfobacteriota</taxon>
        <taxon>Syntrophobacteria</taxon>
        <taxon>Syntrophobacterales</taxon>
        <taxon>Syntrophobacteraceae</taxon>
        <taxon>Desulforhabdus</taxon>
    </lineage>
</organism>
<sequence length="106" mass="11429">MCAMGFVGRLNRIGMEACRRGQFDEAELNLLAALELAQTRGGGCTSIKIHNNLGIVCELQGRHEKAAYHYGNALDLLKEKVPGNHPLHERLTRSLTRAASAGSTAG</sequence>
<keyword evidence="2" id="KW-1185">Reference proteome</keyword>
<dbReference type="InterPro" id="IPR019734">
    <property type="entry name" value="TPR_rpt"/>
</dbReference>
<name>A0A9W6D5Q5_9BACT</name>
<evidence type="ECO:0008006" key="3">
    <source>
        <dbReference type="Google" id="ProtNLM"/>
    </source>
</evidence>
<dbReference type="EMBL" id="BSDR01000001">
    <property type="protein sequence ID" value="GLI34675.1"/>
    <property type="molecule type" value="Genomic_DNA"/>
</dbReference>
<dbReference type="InterPro" id="IPR011990">
    <property type="entry name" value="TPR-like_helical_dom_sf"/>
</dbReference>
<dbReference type="Pfam" id="PF13424">
    <property type="entry name" value="TPR_12"/>
    <property type="match status" value="1"/>
</dbReference>
<dbReference type="AlphaFoldDB" id="A0A9W6D5Q5"/>
<comment type="caution">
    <text evidence="1">The sequence shown here is derived from an EMBL/GenBank/DDBJ whole genome shotgun (WGS) entry which is preliminary data.</text>
</comment>